<dbReference type="EMBL" id="SOHN01000008">
    <property type="protein sequence ID" value="TFD89791.1"/>
    <property type="molecule type" value="Genomic_DNA"/>
</dbReference>
<comment type="caution">
    <text evidence="2">The sequence shown here is derived from an EMBL/GenBank/DDBJ whole genome shotgun (WGS) entry which is preliminary data.</text>
</comment>
<dbReference type="InterPro" id="IPR011010">
    <property type="entry name" value="DNA_brk_join_enz"/>
</dbReference>
<dbReference type="Proteomes" id="UP000297626">
    <property type="component" value="Unassembled WGS sequence"/>
</dbReference>
<dbReference type="RefSeq" id="WP_134527576.1">
    <property type="nucleotide sequence ID" value="NZ_SOHN01000008.1"/>
</dbReference>
<evidence type="ECO:0000256" key="1">
    <source>
        <dbReference type="ARBA" id="ARBA00023172"/>
    </source>
</evidence>
<evidence type="ECO:0008006" key="4">
    <source>
        <dbReference type="Google" id="ProtNLM"/>
    </source>
</evidence>
<dbReference type="GO" id="GO:0003677">
    <property type="term" value="F:DNA binding"/>
    <property type="evidence" value="ECO:0007669"/>
    <property type="project" value="InterPro"/>
</dbReference>
<evidence type="ECO:0000313" key="3">
    <source>
        <dbReference type="Proteomes" id="UP000297626"/>
    </source>
</evidence>
<dbReference type="GO" id="GO:0015074">
    <property type="term" value="P:DNA integration"/>
    <property type="evidence" value="ECO:0007669"/>
    <property type="project" value="InterPro"/>
</dbReference>
<dbReference type="GO" id="GO:0006310">
    <property type="term" value="P:DNA recombination"/>
    <property type="evidence" value="ECO:0007669"/>
    <property type="project" value="UniProtKB-KW"/>
</dbReference>
<dbReference type="AlphaFoldDB" id="A0A4R9BRP5"/>
<keyword evidence="3" id="KW-1185">Reference proteome</keyword>
<accession>A0A4R9BRP5</accession>
<sequence length="347" mass="39287">MCWSDPWVFDARFIGSRLGRLRRTNRTDDPTGIAPSIHSVLPAECVTVMVRYQPEMSPQRWERIREFVEDAVAVTAPNCAYTTSRLLIVCSHYVDWAVNIASLPLQPQIIFRLELISRYTSEVMNQAEGTRRNYRAILLRISEILLPDSPEAELTALNSRVSMEPYSDADLTRLEFWARGQNTPGRERNATVLLALCAGGGLWSNEVCEARREDIQFDAHGVLVSVRGSNARYVPLLARWEPWLRVAVTGLDAGDRVFGSPTRKNNSKNLVTAFIQQSVQPHGMPRPQTNRMRATWIVTHLAARTDMRALMTASGVGKFENLARLLQFVPKLDTVAYRQHLRGELNK</sequence>
<dbReference type="SUPFAM" id="SSF56349">
    <property type="entry name" value="DNA breaking-rejoining enzymes"/>
    <property type="match status" value="1"/>
</dbReference>
<dbReference type="Gene3D" id="1.10.443.10">
    <property type="entry name" value="Intergrase catalytic core"/>
    <property type="match status" value="1"/>
</dbReference>
<proteinExistence type="predicted"/>
<reference evidence="2 3" key="1">
    <citation type="submission" date="2019-03" db="EMBL/GenBank/DDBJ databases">
        <title>Genomics of glacier-inhabiting Cryobacterium strains.</title>
        <authorList>
            <person name="Liu Q."/>
            <person name="Xin Y.-H."/>
        </authorList>
    </citation>
    <scope>NUCLEOTIDE SEQUENCE [LARGE SCALE GENOMIC DNA]</scope>
    <source>
        <strain evidence="2 3">Sr54</strain>
    </source>
</reference>
<keyword evidence="1" id="KW-0233">DNA recombination</keyword>
<organism evidence="2 3">
    <name type="scientific">Cryobacterium serini</name>
    <dbReference type="NCBI Taxonomy" id="1259201"/>
    <lineage>
        <taxon>Bacteria</taxon>
        <taxon>Bacillati</taxon>
        <taxon>Actinomycetota</taxon>
        <taxon>Actinomycetes</taxon>
        <taxon>Micrococcales</taxon>
        <taxon>Microbacteriaceae</taxon>
        <taxon>Cryobacterium</taxon>
    </lineage>
</organism>
<gene>
    <name evidence="2" type="ORF">E3T51_03470</name>
</gene>
<evidence type="ECO:0000313" key="2">
    <source>
        <dbReference type="EMBL" id="TFD89791.1"/>
    </source>
</evidence>
<dbReference type="InterPro" id="IPR013762">
    <property type="entry name" value="Integrase-like_cat_sf"/>
</dbReference>
<protein>
    <recommendedName>
        <fullName evidence="4">Tyr recombinase domain-containing protein</fullName>
    </recommendedName>
</protein>
<name>A0A4R9BRP5_9MICO</name>